<feature type="chain" id="PRO_5047368994" description="Lipocalin-like domain-containing protein" evidence="1">
    <location>
        <begin position="20"/>
        <end position="121"/>
    </location>
</feature>
<reference evidence="2 3" key="1">
    <citation type="submission" date="2021-04" db="EMBL/GenBank/DDBJ databases">
        <title>The genome sequence of type strain Ideonella paludis KCTC 32238.</title>
        <authorList>
            <person name="Liu Y."/>
        </authorList>
    </citation>
    <scope>NUCLEOTIDE SEQUENCE [LARGE SCALE GENOMIC DNA]</scope>
    <source>
        <strain evidence="2 3">KCTC 32238</strain>
    </source>
</reference>
<dbReference type="EMBL" id="JAGQDG010000001">
    <property type="protein sequence ID" value="MBQ0933854.1"/>
    <property type="molecule type" value="Genomic_DNA"/>
</dbReference>
<evidence type="ECO:0000313" key="2">
    <source>
        <dbReference type="EMBL" id="MBQ0933854.1"/>
    </source>
</evidence>
<proteinExistence type="predicted"/>
<dbReference type="Proteomes" id="UP000672097">
    <property type="component" value="Unassembled WGS sequence"/>
</dbReference>
<comment type="caution">
    <text evidence="2">The sequence shown here is derived from an EMBL/GenBank/DDBJ whole genome shotgun (WGS) entry which is preliminary data.</text>
</comment>
<name>A0ABS5DS17_9BURK</name>
<gene>
    <name evidence="2" type="ORF">KAK11_00840</name>
</gene>
<dbReference type="RefSeq" id="WP_210805208.1">
    <property type="nucleotide sequence ID" value="NZ_JAGQDG010000001.1"/>
</dbReference>
<feature type="signal peptide" evidence="1">
    <location>
        <begin position="1"/>
        <end position="19"/>
    </location>
</feature>
<evidence type="ECO:0000313" key="3">
    <source>
        <dbReference type="Proteomes" id="UP000672097"/>
    </source>
</evidence>
<keyword evidence="3" id="KW-1185">Reference proteome</keyword>
<accession>A0ABS5DS17</accession>
<keyword evidence="1" id="KW-0732">Signal</keyword>
<organism evidence="2 3">
    <name type="scientific">Ideonella paludis</name>
    <dbReference type="NCBI Taxonomy" id="1233411"/>
    <lineage>
        <taxon>Bacteria</taxon>
        <taxon>Pseudomonadati</taxon>
        <taxon>Pseudomonadota</taxon>
        <taxon>Betaproteobacteria</taxon>
        <taxon>Burkholderiales</taxon>
        <taxon>Sphaerotilaceae</taxon>
        <taxon>Ideonella</taxon>
    </lineage>
</organism>
<evidence type="ECO:0008006" key="4">
    <source>
        <dbReference type="Google" id="ProtNLM"/>
    </source>
</evidence>
<evidence type="ECO:0000256" key="1">
    <source>
        <dbReference type="SAM" id="SignalP"/>
    </source>
</evidence>
<protein>
    <recommendedName>
        <fullName evidence="4">Lipocalin-like domain-containing protein</fullName>
    </recommendedName>
</protein>
<sequence length="121" mass="13389">MRKLLTTLALCAVASTGWAQTATELVGTWQLVGLKDPKGKTLNIEEAFGTKQVFQVFAAPNGFEGVVGDQRARGTWALSPDNKTLTVKVEHMLVKFRIESFTPQTRVIYADELGTLSYEKR</sequence>